<gene>
    <name evidence="3" type="ORF">HOLleu_18192</name>
</gene>
<feature type="region of interest" description="Disordered" evidence="1">
    <location>
        <begin position="391"/>
        <end position="419"/>
    </location>
</feature>
<dbReference type="AlphaFoldDB" id="A0A9Q1C358"/>
<reference evidence="3" key="1">
    <citation type="submission" date="2021-10" db="EMBL/GenBank/DDBJ databases">
        <title>Tropical sea cucumber genome reveals ecological adaptation and Cuvierian tubules defense mechanism.</title>
        <authorList>
            <person name="Chen T."/>
        </authorList>
    </citation>
    <scope>NUCLEOTIDE SEQUENCE</scope>
    <source>
        <strain evidence="3">Nanhai2018</strain>
        <tissue evidence="3">Muscle</tissue>
    </source>
</reference>
<feature type="region of interest" description="Disordered" evidence="1">
    <location>
        <begin position="581"/>
        <end position="634"/>
    </location>
</feature>
<evidence type="ECO:0000256" key="1">
    <source>
        <dbReference type="SAM" id="MobiDB-lite"/>
    </source>
</evidence>
<evidence type="ECO:0000256" key="2">
    <source>
        <dbReference type="SAM" id="Phobius"/>
    </source>
</evidence>
<feature type="region of interest" description="Disordered" evidence="1">
    <location>
        <begin position="341"/>
        <end position="375"/>
    </location>
</feature>
<feature type="compositionally biased region" description="Basic and acidic residues" evidence="1">
    <location>
        <begin position="607"/>
        <end position="621"/>
    </location>
</feature>
<keyword evidence="2" id="KW-0472">Membrane</keyword>
<feature type="compositionally biased region" description="Basic residues" evidence="1">
    <location>
        <begin position="581"/>
        <end position="590"/>
    </location>
</feature>
<feature type="transmembrane region" description="Helical" evidence="2">
    <location>
        <begin position="822"/>
        <end position="844"/>
    </location>
</feature>
<dbReference type="OrthoDB" id="10660507at2759"/>
<keyword evidence="4" id="KW-1185">Reference proteome</keyword>
<name>A0A9Q1C358_HOLLE</name>
<evidence type="ECO:0000313" key="3">
    <source>
        <dbReference type="EMBL" id="KAJ8037388.1"/>
    </source>
</evidence>
<keyword evidence="2" id="KW-1133">Transmembrane helix</keyword>
<dbReference type="Proteomes" id="UP001152320">
    <property type="component" value="Chromosome 8"/>
</dbReference>
<protein>
    <submittedName>
        <fullName evidence="3">Uncharacterized protein</fullName>
    </submittedName>
</protein>
<keyword evidence="2" id="KW-0812">Transmembrane</keyword>
<feature type="compositionally biased region" description="Polar residues" evidence="1">
    <location>
        <begin position="395"/>
        <end position="406"/>
    </location>
</feature>
<proteinExistence type="predicted"/>
<dbReference type="EMBL" id="JAIZAY010000008">
    <property type="protein sequence ID" value="KAJ8037388.1"/>
    <property type="molecule type" value="Genomic_DNA"/>
</dbReference>
<organism evidence="3 4">
    <name type="scientific">Holothuria leucospilota</name>
    <name type="common">Black long sea cucumber</name>
    <name type="synonym">Mertensiothuria leucospilota</name>
    <dbReference type="NCBI Taxonomy" id="206669"/>
    <lineage>
        <taxon>Eukaryota</taxon>
        <taxon>Metazoa</taxon>
        <taxon>Echinodermata</taxon>
        <taxon>Eleutherozoa</taxon>
        <taxon>Echinozoa</taxon>
        <taxon>Holothuroidea</taxon>
        <taxon>Aspidochirotacea</taxon>
        <taxon>Aspidochirotida</taxon>
        <taxon>Holothuriidae</taxon>
        <taxon>Holothuria</taxon>
    </lineage>
</organism>
<feature type="compositionally biased region" description="Pro residues" evidence="1">
    <location>
        <begin position="343"/>
        <end position="366"/>
    </location>
</feature>
<feature type="compositionally biased region" description="Polar residues" evidence="1">
    <location>
        <begin position="625"/>
        <end position="634"/>
    </location>
</feature>
<evidence type="ECO:0000313" key="4">
    <source>
        <dbReference type="Proteomes" id="UP001152320"/>
    </source>
</evidence>
<accession>A0A9Q1C358</accession>
<comment type="caution">
    <text evidence="3">The sequence shown here is derived from an EMBL/GenBank/DDBJ whole genome shotgun (WGS) entry which is preliminary data.</text>
</comment>
<sequence length="845" mass="96037">MVSSIAVPYHLKESFWTSPRHNVTEESQTIGGERSPSPLVFTGVIEPYAPLSWIVEKENNNSRNLNTPVPAEISLNALDEYHHDNSDDDVMEECDSDTDSVIDTSESCRDVTGDDMTMCEMTKVTAKCHWLTKRYRQYTPHLSTGDIAEKKPALNHKDDIKGVKFRLQAMALLTSCIPLEDETHRQEPTVNNSSLLISAEEGRLPWTQTAVDKEADVIPCWSEEVHSGVSDLVRATVEVECEVSTKERVDHMKRIEFQRFLALRRGRRRRTGYEQKTLRGRYFEYSRSKFCPYWPPMDYYMPPMYFYCKDTFYQWSSRNRVSWQMPSPYCSTFQRDPCKGHFPPSPPTPCPPPPPPPPSSPLPPSNQQPHSSNDVHLRQPDVETKRLHICKPEEQSNSAVKSSSPRALQKPQAPMKPQVQPCVVPVKEVKLLSTEITLPNVSNNTSFHEEVDKNKNLSFCEQIVEREATGKLKRRVTFDLSKNKVKIVSRYLTSWKHGVTSQKHIHRGKDIPASNRRKTVSAENFDVSGDWLKDTKNLLKGVKTELVSIHSGKELTAPSLSSHSGISVQSSEDKWLAKCRRRKCDKKKQPLGKMQKTAKRQSGSDNHGGHRLKEEKFESSKENSATTSQIEGTRQTGVEYAQRIKQNDLRPIKAKSDCKTTLSNAPFLGLVTNPTAGSKATILNNQEECGQYSSRRFRGSYDKDNIPINEKSKKFKMRAKMEKQTFETVDEVSECQDACLGKLIKSPATLHDAYGPTNATQSNEVRRRVPCHKTNDVTPWNANICNDSRASRQHMNNKMKVSYMRSGKVAAPFTEDSTTVSYPHLLIILITIMVFFLSKLCLLFF</sequence>